<keyword evidence="1" id="KW-0472">Membrane</keyword>
<feature type="transmembrane region" description="Helical" evidence="1">
    <location>
        <begin position="194"/>
        <end position="212"/>
    </location>
</feature>
<keyword evidence="3" id="KW-1185">Reference proteome</keyword>
<dbReference type="PANTHER" id="PTHR40761">
    <property type="entry name" value="CONSERVED INTEGRAL MEMBRANE ALANINE VALINE AND LEUCINE RICH PROTEIN-RELATED"/>
    <property type="match status" value="1"/>
</dbReference>
<keyword evidence="1" id="KW-0812">Transmembrane</keyword>
<dbReference type="PANTHER" id="PTHR40761:SF1">
    <property type="entry name" value="CONSERVED INTEGRAL MEMBRANE ALANINE VALINE AND LEUCINE RICH PROTEIN-RELATED"/>
    <property type="match status" value="1"/>
</dbReference>
<dbReference type="Proteomes" id="UP000035540">
    <property type="component" value="Chromosome"/>
</dbReference>
<dbReference type="PATRIC" id="fig|136857.5.peg.201"/>
<dbReference type="AlphaFoldDB" id="A0A0G3H4N2"/>
<proteinExistence type="predicted"/>
<feature type="transmembrane region" description="Helical" evidence="1">
    <location>
        <begin position="256"/>
        <end position="276"/>
    </location>
</feature>
<organism evidence="2 3">
    <name type="scientific">Corynebacterium testudinoris</name>
    <dbReference type="NCBI Taxonomy" id="136857"/>
    <lineage>
        <taxon>Bacteria</taxon>
        <taxon>Bacillati</taxon>
        <taxon>Actinomycetota</taxon>
        <taxon>Actinomycetes</taxon>
        <taxon>Mycobacteriales</taxon>
        <taxon>Corynebacteriaceae</taxon>
        <taxon>Corynebacterium</taxon>
    </lineage>
</organism>
<dbReference type="NCBIfam" id="NF038012">
    <property type="entry name" value="DMT_1"/>
    <property type="match status" value="1"/>
</dbReference>
<accession>A0A0G3H4N2</accession>
<dbReference type="STRING" id="136857.CTEST_01035"/>
<protein>
    <submittedName>
        <fullName evidence="2">Multidrug resistance efflux transporter</fullName>
    </submittedName>
</protein>
<dbReference type="OrthoDB" id="4382070at2"/>
<feature type="transmembrane region" description="Helical" evidence="1">
    <location>
        <begin position="103"/>
        <end position="121"/>
    </location>
</feature>
<feature type="transmembrane region" description="Helical" evidence="1">
    <location>
        <begin position="56"/>
        <end position="82"/>
    </location>
</feature>
<reference evidence="2 3" key="1">
    <citation type="journal article" date="2015" name="Genome Announc.">
        <title>Complete Genome Sequence of the Type Strain Corynebacterium testudinoris DSM 44614, Recovered from Necrotic Lesions in the Mouth of a Tortoise.</title>
        <authorList>
            <person name="Ruckert C."/>
            <person name="Kriete M."/>
            <person name="Jaenicke S."/>
            <person name="Winkler A."/>
            <person name="Tauch A."/>
        </authorList>
    </citation>
    <scope>NUCLEOTIDE SEQUENCE [LARGE SCALE GENOMIC DNA]</scope>
    <source>
        <strain evidence="2 3">DSM 44614</strain>
    </source>
</reference>
<reference evidence="3" key="2">
    <citation type="submission" date="2015-05" db="EMBL/GenBank/DDBJ databases">
        <title>Complete genome sequence of Corynebacterium testudinoris DSM 44614, recovered from necrotic lesions in the mouth of a tortoise.</title>
        <authorList>
            <person name="Ruckert C."/>
            <person name="Albersmeier A."/>
            <person name="Winkler A."/>
            <person name="Tauch A."/>
        </authorList>
    </citation>
    <scope>NUCLEOTIDE SEQUENCE [LARGE SCALE GENOMIC DNA]</scope>
    <source>
        <strain evidence="3">DSM 44614</strain>
    </source>
</reference>
<feature type="transmembrane region" description="Helical" evidence="1">
    <location>
        <begin position="133"/>
        <end position="151"/>
    </location>
</feature>
<dbReference type="KEGG" id="cted:CTEST_01035"/>
<sequence length="278" mass="30262">MHSYVLAVLFALASALTIAWGTVVRHRIVESAPQGSSAILVAMRRPLWWAGMSTAIIAYVLQVVALGFGPLLIVQPVLVMSLMFTLPLSAMYEGRRISRQETFWSAMLTLSVTALVLIGRPVGGEDHPPLERWIPALAVGIVVLTAMDRIARRQIRRERALLQGLVTGAVFGYVAVLSKAVADVFVASGIPGLLTAWELYALILAASLGTWVQQNAFTAGALRTSLPAMKIGEPIVAFALGYLVLFERFRVEGWEWGWMVVAFGMMIVSTVVLSRLSI</sequence>
<dbReference type="EMBL" id="CP011545">
    <property type="protein sequence ID" value="AKK07670.1"/>
    <property type="molecule type" value="Genomic_DNA"/>
</dbReference>
<evidence type="ECO:0000313" key="2">
    <source>
        <dbReference type="EMBL" id="AKK07670.1"/>
    </source>
</evidence>
<keyword evidence="1" id="KW-1133">Transmembrane helix</keyword>
<name>A0A0G3H4N2_9CORY</name>
<dbReference type="RefSeq" id="WP_047252158.1">
    <property type="nucleotide sequence ID" value="NZ_CP011545.1"/>
</dbReference>
<evidence type="ECO:0000256" key="1">
    <source>
        <dbReference type="SAM" id="Phobius"/>
    </source>
</evidence>
<feature type="transmembrane region" description="Helical" evidence="1">
    <location>
        <begin position="160"/>
        <end position="182"/>
    </location>
</feature>
<gene>
    <name evidence="2" type="ORF">CTEST_01035</name>
</gene>
<feature type="transmembrane region" description="Helical" evidence="1">
    <location>
        <begin position="224"/>
        <end position="244"/>
    </location>
</feature>
<evidence type="ECO:0000313" key="3">
    <source>
        <dbReference type="Proteomes" id="UP000035540"/>
    </source>
</evidence>